<dbReference type="GO" id="GO:0003677">
    <property type="term" value="F:DNA binding"/>
    <property type="evidence" value="ECO:0007669"/>
    <property type="project" value="InterPro"/>
</dbReference>
<dbReference type="AlphaFoldDB" id="A0A9W4EAR5"/>
<evidence type="ECO:0000313" key="3">
    <source>
        <dbReference type="EMBL" id="CAG6397578.1"/>
    </source>
</evidence>
<dbReference type="PANTHER" id="PTHR30015">
    <property type="entry name" value="MRR RESTRICTION SYSTEM PROTEIN"/>
    <property type="match status" value="1"/>
</dbReference>
<keyword evidence="1" id="KW-0472">Membrane</keyword>
<dbReference type="GO" id="GO:0015666">
    <property type="term" value="F:restriction endodeoxyribonuclease activity"/>
    <property type="evidence" value="ECO:0007669"/>
    <property type="project" value="TreeGrafter"/>
</dbReference>
<comment type="caution">
    <text evidence="3">The sequence shown here is derived from an EMBL/GenBank/DDBJ whole genome shotgun (WGS) entry which is preliminary data.</text>
</comment>
<organism evidence="3 4">
    <name type="scientific">Actinacidiphila cocklensis</name>
    <dbReference type="NCBI Taxonomy" id="887465"/>
    <lineage>
        <taxon>Bacteria</taxon>
        <taxon>Bacillati</taxon>
        <taxon>Actinomycetota</taxon>
        <taxon>Actinomycetes</taxon>
        <taxon>Kitasatosporales</taxon>
        <taxon>Streptomycetaceae</taxon>
        <taxon>Actinacidiphila</taxon>
    </lineage>
</organism>
<accession>A0A9W4EAR5</accession>
<dbReference type="InterPro" id="IPR007560">
    <property type="entry name" value="Restrct_endonuc_IV_Mrr"/>
</dbReference>
<dbReference type="Proteomes" id="UP001152519">
    <property type="component" value="Unassembled WGS sequence"/>
</dbReference>
<dbReference type="PROSITE" id="PS51257">
    <property type="entry name" value="PROKAR_LIPOPROTEIN"/>
    <property type="match status" value="1"/>
</dbReference>
<evidence type="ECO:0000313" key="4">
    <source>
        <dbReference type="Proteomes" id="UP001152519"/>
    </source>
</evidence>
<dbReference type="GO" id="GO:0009307">
    <property type="term" value="P:DNA restriction-modification system"/>
    <property type="evidence" value="ECO:0007669"/>
    <property type="project" value="InterPro"/>
</dbReference>
<reference evidence="3" key="1">
    <citation type="submission" date="2021-05" db="EMBL/GenBank/DDBJ databases">
        <authorList>
            <person name="Arsene-Ploetze F."/>
        </authorList>
    </citation>
    <scope>NUCLEOTIDE SEQUENCE</scope>
    <source>
        <strain evidence="3">DSM 42138</strain>
    </source>
</reference>
<keyword evidence="4" id="KW-1185">Reference proteome</keyword>
<evidence type="ECO:0000256" key="1">
    <source>
        <dbReference type="SAM" id="Phobius"/>
    </source>
</evidence>
<dbReference type="Pfam" id="PF04471">
    <property type="entry name" value="Mrr_cat"/>
    <property type="match status" value="1"/>
</dbReference>
<keyword evidence="1" id="KW-0812">Transmembrane</keyword>
<dbReference type="PANTHER" id="PTHR30015:SF6">
    <property type="entry name" value="SLL1429 PROTEIN"/>
    <property type="match status" value="1"/>
</dbReference>
<dbReference type="EMBL" id="CAJSLV010000090">
    <property type="protein sequence ID" value="CAG6397578.1"/>
    <property type="molecule type" value="Genomic_DNA"/>
</dbReference>
<dbReference type="Gene3D" id="3.40.1350.10">
    <property type="match status" value="1"/>
</dbReference>
<keyword evidence="1" id="KW-1133">Transmembrane helix</keyword>
<feature type="transmembrane region" description="Helical" evidence="1">
    <location>
        <begin position="48"/>
        <end position="67"/>
    </location>
</feature>
<evidence type="ECO:0000259" key="2">
    <source>
        <dbReference type="Pfam" id="PF04471"/>
    </source>
</evidence>
<dbReference type="InterPro" id="IPR011856">
    <property type="entry name" value="tRNA_endonuc-like_dom_sf"/>
</dbReference>
<dbReference type="RefSeq" id="WP_251497917.1">
    <property type="nucleotide sequence ID" value="NZ_CAJSLV010000090.1"/>
</dbReference>
<protein>
    <submittedName>
        <fullName evidence="3">Restriction system protein</fullName>
    </submittedName>
</protein>
<dbReference type="SUPFAM" id="SSF52980">
    <property type="entry name" value="Restriction endonuclease-like"/>
    <property type="match status" value="1"/>
</dbReference>
<feature type="domain" description="Restriction endonuclease type IV Mrr" evidence="2">
    <location>
        <begin position="92"/>
        <end position="205"/>
    </location>
</feature>
<dbReference type="InterPro" id="IPR052906">
    <property type="entry name" value="Type_IV_Methyl-Rstrct_Enzyme"/>
</dbReference>
<name>A0A9W4EAR5_9ACTN</name>
<dbReference type="InterPro" id="IPR011335">
    <property type="entry name" value="Restrct_endonuc-II-like"/>
</dbReference>
<gene>
    <name evidence="3" type="ORF">SCOCK_580004</name>
</gene>
<sequence>MNRRRAGRWLRRRAPKTPVEQIAAGVIAVACLLWVLQAAASAGQWLVGAWPVLVVFLAAAAGASVLWRNRRAAARREHARRLAILRLSMGAIDAMDDQAFEFALRDLMLRDGCTWARRVGQAGDQCADVIAEHPFHGRIVVQAKHTTVAAKVGSHVMYQVNGTARPVHRADIAVVVTNGSLTRDAKAWGDRHGICWIDRALLHQWADTGRPLAELLRLPVTARKRQARRAAA</sequence>
<proteinExistence type="predicted"/>